<feature type="transmembrane region" description="Helical" evidence="2">
    <location>
        <begin position="246"/>
        <end position="267"/>
    </location>
</feature>
<reference evidence="4" key="1">
    <citation type="submission" date="2015-10" db="EMBL/GenBank/DDBJ databases">
        <authorList>
            <person name="Regsiter A."/>
            <person name="william w."/>
        </authorList>
    </citation>
    <scope>NUCLEOTIDE SEQUENCE [LARGE SCALE GENOMIC DNA]</scope>
</reference>
<keyword evidence="4" id="KW-1185">Reference proteome</keyword>
<feature type="transmembrane region" description="Helical" evidence="2">
    <location>
        <begin position="148"/>
        <end position="169"/>
    </location>
</feature>
<keyword evidence="2" id="KW-0472">Membrane</keyword>
<dbReference type="STRING" id="671072.PL9214500133"/>
<evidence type="ECO:0000256" key="1">
    <source>
        <dbReference type="SAM" id="MobiDB-lite"/>
    </source>
</evidence>
<evidence type="ECO:0000313" key="3">
    <source>
        <dbReference type="EMBL" id="CUR32886.1"/>
    </source>
</evidence>
<evidence type="ECO:0000256" key="2">
    <source>
        <dbReference type="SAM" id="Phobius"/>
    </source>
</evidence>
<accession>A0A1J1LL10</accession>
<keyword evidence="2" id="KW-1133">Transmembrane helix</keyword>
<feature type="transmembrane region" description="Helical" evidence="2">
    <location>
        <begin position="274"/>
        <end position="292"/>
    </location>
</feature>
<sequence>MSSTSQQKSSLSSSLFSAQGMVIAGIVWAVLALLFFLLFSVTVEGEELPLWYSIGTYFFELGAFLGAAIVCYRNWQSPQMVSGRNVWLCIGLGVFFYFIGGVLFGVWELVWHLDPAVSIADAFYVLSYLFLGAGMILAVLSKRVDLEIAQWVALVGVAVAGTAFGLWVASPTFFGLLGSPEPVAIEQQVAAPSVPVPGVSAPKVEKPSTQTRGTPAAESEEETSPAPLWVEAIDSKLEPLEFGVNLFYIIGDVFLLILATALILAFWGGRFSQSWRMIAFAIFSLYIADMYFKWSDSRLEGDYESGGLLEVFFVFTGVLFAVGAILEYDISTRSRQSRRSRRTAKG</sequence>
<organism evidence="3 4">
    <name type="scientific">Planktothrix tepida PCC 9214</name>
    <dbReference type="NCBI Taxonomy" id="671072"/>
    <lineage>
        <taxon>Bacteria</taxon>
        <taxon>Bacillati</taxon>
        <taxon>Cyanobacteriota</taxon>
        <taxon>Cyanophyceae</taxon>
        <taxon>Oscillatoriophycideae</taxon>
        <taxon>Oscillatoriales</taxon>
        <taxon>Microcoleaceae</taxon>
        <taxon>Planktothrix</taxon>
    </lineage>
</organism>
<dbReference type="Proteomes" id="UP000184315">
    <property type="component" value="Unassembled WGS sequence"/>
</dbReference>
<dbReference type="OrthoDB" id="530911at2"/>
<protein>
    <submittedName>
        <fullName evidence="3">Uncharacterized protein</fullName>
    </submittedName>
</protein>
<feature type="transmembrane region" description="Helical" evidence="2">
    <location>
        <begin position="54"/>
        <end position="75"/>
    </location>
</feature>
<dbReference type="EMBL" id="CZDF01000156">
    <property type="protein sequence ID" value="CUR32886.1"/>
    <property type="molecule type" value="Genomic_DNA"/>
</dbReference>
<feature type="transmembrane region" description="Helical" evidence="2">
    <location>
        <begin position="312"/>
        <end position="330"/>
    </location>
</feature>
<feature type="region of interest" description="Disordered" evidence="1">
    <location>
        <begin position="200"/>
        <end position="224"/>
    </location>
</feature>
<evidence type="ECO:0000313" key="4">
    <source>
        <dbReference type="Proteomes" id="UP000184315"/>
    </source>
</evidence>
<dbReference type="RefSeq" id="WP_072719585.1">
    <property type="nucleotide sequence ID" value="NZ_LN889802.1"/>
</dbReference>
<feature type="transmembrane region" description="Helical" evidence="2">
    <location>
        <begin position="87"/>
        <end position="110"/>
    </location>
</feature>
<proteinExistence type="predicted"/>
<keyword evidence="2" id="KW-0812">Transmembrane</keyword>
<feature type="transmembrane region" description="Helical" evidence="2">
    <location>
        <begin position="21"/>
        <end position="42"/>
    </location>
</feature>
<gene>
    <name evidence="3" type="ORF">PL9214500133</name>
</gene>
<feature type="transmembrane region" description="Helical" evidence="2">
    <location>
        <begin position="122"/>
        <end position="141"/>
    </location>
</feature>
<name>A0A1J1LL10_9CYAN</name>
<dbReference type="AlphaFoldDB" id="A0A1J1LL10"/>